<keyword evidence="3" id="KW-1185">Reference proteome</keyword>
<dbReference type="RefSeq" id="WP_190029661.1">
    <property type="nucleotide sequence ID" value="NZ_BMUU01000031.1"/>
</dbReference>
<accession>A0ABQ3B0D0</accession>
<dbReference type="PANTHER" id="PTHR42879:SF6">
    <property type="entry name" value="NADPH-DEPENDENT REDUCTASE BACG"/>
    <property type="match status" value="1"/>
</dbReference>
<dbReference type="Proteomes" id="UP000600946">
    <property type="component" value="Unassembled WGS sequence"/>
</dbReference>
<evidence type="ECO:0000313" key="2">
    <source>
        <dbReference type="EMBL" id="GGY72415.1"/>
    </source>
</evidence>
<evidence type="ECO:0000256" key="1">
    <source>
        <dbReference type="ARBA" id="ARBA00006484"/>
    </source>
</evidence>
<name>A0ABQ3B0D0_9ACTN</name>
<dbReference type="SUPFAM" id="SSF51735">
    <property type="entry name" value="NAD(P)-binding Rossmann-fold domains"/>
    <property type="match status" value="1"/>
</dbReference>
<dbReference type="GeneID" id="96295628"/>
<dbReference type="Gene3D" id="3.40.50.720">
    <property type="entry name" value="NAD(P)-binding Rossmann-like Domain"/>
    <property type="match status" value="1"/>
</dbReference>
<dbReference type="PRINTS" id="PR00081">
    <property type="entry name" value="GDHRDH"/>
</dbReference>
<comment type="similarity">
    <text evidence="1">Belongs to the short-chain dehydrogenases/reductases (SDR) family.</text>
</comment>
<reference evidence="3" key="1">
    <citation type="journal article" date="2019" name="Int. J. Syst. Evol. Microbiol.">
        <title>The Global Catalogue of Microorganisms (GCM) 10K type strain sequencing project: providing services to taxonomists for standard genome sequencing and annotation.</title>
        <authorList>
            <consortium name="The Broad Institute Genomics Platform"/>
            <consortium name="The Broad Institute Genome Sequencing Center for Infectious Disease"/>
            <person name="Wu L."/>
            <person name="Ma J."/>
        </authorList>
    </citation>
    <scope>NUCLEOTIDE SEQUENCE [LARGE SCALE GENOMIC DNA]</scope>
    <source>
        <strain evidence="3">JCM 4594</strain>
    </source>
</reference>
<dbReference type="PANTHER" id="PTHR42879">
    <property type="entry name" value="3-OXOACYL-(ACYL-CARRIER-PROTEIN) REDUCTASE"/>
    <property type="match status" value="1"/>
</dbReference>
<proteinExistence type="inferred from homology"/>
<dbReference type="EMBL" id="BMUU01000031">
    <property type="protein sequence ID" value="GGY72415.1"/>
    <property type="molecule type" value="Genomic_DNA"/>
</dbReference>
<evidence type="ECO:0000313" key="3">
    <source>
        <dbReference type="Proteomes" id="UP000600946"/>
    </source>
</evidence>
<dbReference type="InterPro" id="IPR036291">
    <property type="entry name" value="NAD(P)-bd_dom_sf"/>
</dbReference>
<dbReference type="InterPro" id="IPR050259">
    <property type="entry name" value="SDR"/>
</dbReference>
<dbReference type="InterPro" id="IPR002347">
    <property type="entry name" value="SDR_fam"/>
</dbReference>
<organism evidence="2 3">
    <name type="scientific">Streptomyces xanthochromogenes</name>
    <dbReference type="NCBI Taxonomy" id="67384"/>
    <lineage>
        <taxon>Bacteria</taxon>
        <taxon>Bacillati</taxon>
        <taxon>Actinomycetota</taxon>
        <taxon>Actinomycetes</taxon>
        <taxon>Kitasatosporales</taxon>
        <taxon>Streptomycetaceae</taxon>
        <taxon>Streptomyces</taxon>
    </lineage>
</organism>
<protein>
    <submittedName>
        <fullName evidence="2">Oxidoreductase/short-chain dehydrogenase</fullName>
    </submittedName>
</protein>
<dbReference type="PRINTS" id="PR00080">
    <property type="entry name" value="SDRFAMILY"/>
</dbReference>
<comment type="caution">
    <text evidence="2">The sequence shown here is derived from an EMBL/GenBank/DDBJ whole genome shotgun (WGS) entry which is preliminary data.</text>
</comment>
<gene>
    <name evidence="2" type="ORF">GCM10010326_78140</name>
</gene>
<dbReference type="Pfam" id="PF13561">
    <property type="entry name" value="adh_short_C2"/>
    <property type="match status" value="1"/>
</dbReference>
<sequence length="237" mass="24975">MPHPTQPVALVTAASQGIGAAIARELAADGYRVSLLARSPGVLDLAEELGGIAVRGSVTEPADLERVVAATLDAYGRIDTVVNNTGHPANGGLLETSDADWHAGLDMLLLNVVRMARLVTPHLTANEHGGTIVNISSYTAFEPLDFIPVSSSLRAALTSFTKLYADEYAARGLRMNNVLPGYVDSWPEDPDTVARIPAGRYATVREVARAVAFLASPASSYITGQNLRVDGGVARTL</sequence>